<dbReference type="InterPro" id="IPR000092">
    <property type="entry name" value="Polyprenyl_synt"/>
</dbReference>
<keyword evidence="4" id="KW-0479">Metal-binding</keyword>
<dbReference type="PROSITE" id="PS00723">
    <property type="entry name" value="POLYPRENYL_SYNTHASE_1"/>
    <property type="match status" value="1"/>
</dbReference>
<evidence type="ECO:0000256" key="5">
    <source>
        <dbReference type="ARBA" id="ARBA00022842"/>
    </source>
</evidence>
<keyword evidence="3 6" id="KW-0808">Transferase</keyword>
<accession>A0ABZ0SK20</accession>
<evidence type="ECO:0000256" key="4">
    <source>
        <dbReference type="ARBA" id="ARBA00022723"/>
    </source>
</evidence>
<dbReference type="Gene3D" id="1.10.600.10">
    <property type="entry name" value="Farnesyl Diphosphate Synthase"/>
    <property type="match status" value="1"/>
</dbReference>
<organism evidence="7 8">
    <name type="scientific">Microbacterium rhizosphaerae</name>
    <dbReference type="NCBI Taxonomy" id="1678237"/>
    <lineage>
        <taxon>Bacteria</taxon>
        <taxon>Bacillati</taxon>
        <taxon>Actinomycetota</taxon>
        <taxon>Actinomycetes</taxon>
        <taxon>Micrococcales</taxon>
        <taxon>Microbacteriaceae</taxon>
        <taxon>Microbacterium</taxon>
    </lineage>
</organism>
<evidence type="ECO:0000256" key="2">
    <source>
        <dbReference type="ARBA" id="ARBA00006706"/>
    </source>
</evidence>
<dbReference type="RefSeq" id="WP_320941680.1">
    <property type="nucleotide sequence ID" value="NZ_BAABEU010000008.1"/>
</dbReference>
<dbReference type="PANTHER" id="PTHR12001:SF85">
    <property type="entry name" value="SHORT CHAIN ISOPRENYL DIPHOSPHATE SYNTHASE"/>
    <property type="match status" value="1"/>
</dbReference>
<evidence type="ECO:0000256" key="3">
    <source>
        <dbReference type="ARBA" id="ARBA00022679"/>
    </source>
</evidence>
<comment type="similarity">
    <text evidence="2 6">Belongs to the FPP/GGPP synthase family.</text>
</comment>
<dbReference type="SFLD" id="SFLDS00005">
    <property type="entry name" value="Isoprenoid_Synthase_Type_I"/>
    <property type="match status" value="1"/>
</dbReference>
<sequence length="355" mass="37611">MTLALQSDQAVDALTAVDARLADYFADAHPLVARHGPLFLRLWDEVAASTVGGKRFRPALVVDTHRALGGEAEAEAIATGTAVELLHTSFLLHDDVIDGDTVRRGRPNLIGSLARDARQGGLGRSDALAWARSAAILAGDLVLHSAQAMVARLDLDGPRRHRLLDLFEESVFVTAAGELLDVAFSAGVSEPTAADVLAMTEWKTAHYSFEAPLAAGAILAGASDATIATLTRYGRRVGLAFQLRDDLLGMFGSESVTGKSTLSDLRGTKMTALAAFAHDSPFGAEFREAIAESDPSEALARARAVLVSCGGQVYVEELIEAQVRSAVDVIDAGGLPDELHEYLVDVADRATRRTS</sequence>
<evidence type="ECO:0000313" key="7">
    <source>
        <dbReference type="EMBL" id="WPR88963.1"/>
    </source>
</evidence>
<evidence type="ECO:0000256" key="6">
    <source>
        <dbReference type="RuleBase" id="RU004466"/>
    </source>
</evidence>
<comment type="cofactor">
    <cofactor evidence="1">
        <name>Mg(2+)</name>
        <dbReference type="ChEBI" id="CHEBI:18420"/>
    </cofactor>
</comment>
<dbReference type="PANTHER" id="PTHR12001">
    <property type="entry name" value="GERANYLGERANYL PYROPHOSPHATE SYNTHASE"/>
    <property type="match status" value="1"/>
</dbReference>
<dbReference type="PROSITE" id="PS00444">
    <property type="entry name" value="POLYPRENYL_SYNTHASE_2"/>
    <property type="match status" value="1"/>
</dbReference>
<keyword evidence="8" id="KW-1185">Reference proteome</keyword>
<evidence type="ECO:0000313" key="8">
    <source>
        <dbReference type="Proteomes" id="UP001323798"/>
    </source>
</evidence>
<proteinExistence type="inferred from homology"/>
<name>A0ABZ0SK20_9MICO</name>
<dbReference type="Proteomes" id="UP001323798">
    <property type="component" value="Chromosome"/>
</dbReference>
<dbReference type="Pfam" id="PF00348">
    <property type="entry name" value="polyprenyl_synt"/>
    <property type="match status" value="1"/>
</dbReference>
<dbReference type="EMBL" id="CP139368">
    <property type="protein sequence ID" value="WPR88963.1"/>
    <property type="molecule type" value="Genomic_DNA"/>
</dbReference>
<reference evidence="7 8" key="1">
    <citation type="submission" date="2023-11" db="EMBL/GenBank/DDBJ databases">
        <title>Genome sequence of Microbacterium rhizosphaerae KACC 19337.</title>
        <authorList>
            <person name="Choi H."/>
            <person name="Kim S."/>
            <person name="Kim Y."/>
            <person name="Kwon S.-W."/>
            <person name="Heo J."/>
        </authorList>
    </citation>
    <scope>NUCLEOTIDE SEQUENCE [LARGE SCALE GENOMIC DNA]</scope>
    <source>
        <strain evidence="7 8">KACC 19337</strain>
    </source>
</reference>
<keyword evidence="5" id="KW-0460">Magnesium</keyword>
<evidence type="ECO:0000256" key="1">
    <source>
        <dbReference type="ARBA" id="ARBA00001946"/>
    </source>
</evidence>
<dbReference type="SUPFAM" id="SSF48576">
    <property type="entry name" value="Terpenoid synthases"/>
    <property type="match status" value="1"/>
</dbReference>
<gene>
    <name evidence="7" type="ORF">SM116_14515</name>
</gene>
<dbReference type="CDD" id="cd00685">
    <property type="entry name" value="Trans_IPPS_HT"/>
    <property type="match status" value="1"/>
</dbReference>
<dbReference type="InterPro" id="IPR033749">
    <property type="entry name" value="Polyprenyl_synt_CS"/>
</dbReference>
<protein>
    <submittedName>
        <fullName evidence="7">Polyprenyl synthetase family protein</fullName>
    </submittedName>
</protein>
<dbReference type="InterPro" id="IPR008949">
    <property type="entry name" value="Isoprenoid_synthase_dom_sf"/>
</dbReference>